<feature type="domain" description="Hydrazine synthase alpha subunit middle" evidence="1">
    <location>
        <begin position="666"/>
        <end position="718"/>
    </location>
</feature>
<organism evidence="2 3">
    <name type="scientific">Undibacterium baiyunense</name>
    <dbReference type="NCBI Taxonomy" id="2828731"/>
    <lineage>
        <taxon>Bacteria</taxon>
        <taxon>Pseudomonadati</taxon>
        <taxon>Pseudomonadota</taxon>
        <taxon>Betaproteobacteria</taxon>
        <taxon>Burkholderiales</taxon>
        <taxon>Oxalobacteraceae</taxon>
        <taxon>Undibacterium</taxon>
    </lineage>
</organism>
<gene>
    <name evidence="2" type="ORF">KDM92_05695</name>
</gene>
<dbReference type="AlphaFoldDB" id="A0A941DDE2"/>
<dbReference type="Proteomes" id="UP000680158">
    <property type="component" value="Unassembled WGS sequence"/>
</dbReference>
<evidence type="ECO:0000313" key="2">
    <source>
        <dbReference type="EMBL" id="MBR7746066.1"/>
    </source>
</evidence>
<sequence length="749" mass="84624">MHICSKITLLLISLCYLSACEKPKDSHLDTKSDLALLSEPTVNQRLAVESSKPILFVTQVPVDHDNNTRLSAFANHRTSVQDVPRGGDLMLLYPDGSLRNLTAEAGYGMSGLQLDRAIAVREPSVHPAGKKAIFSMLVGSPPRSKALQTKASSGFRWQLYEISGLEKNQKAVIQKVKNQDARFNNVSPIYADDEEIIFTSDRPRTGDIHLYPQLDEYEATPSISGLWKLNPSSGKLRLLSHTPSGAFTPIIDHAGRVIFTRWDHLQQDQLADRDRDASRNGVALPFKSFNYADETAQAKQLESREEIFPESRVGSESPYGTVHAFRSNFFSIWQIDQDGGNEETINHAGLHELSFGYLTPSFMHDKNLSKRTREELHRNRLALRREGGIFHLREDPLEPGVLIGINARESASFTTDSIIKVNARPDINPEQMQILAVTRFDKSDNLKDGRYRNPLPLSDGKLIASHTSNQLPPEPETSLRDLRLKYLEIDTTSRHYTAATPLTKGIHKSLSWWDGEQLRHYQGDLWELDPVELKPRRKVPTQLPKLEAPEKSILDAEKIDETELRRWLERNQLALIITRNQTSRDRADLQQPYNLQVPGGIKTLSAINPDGKLYSIQHFQILQAEQVRAYADRAGRRHLAQTIRDFHPLNLSTNSENSTRSQPKSSVIIAKDGSTAALVPAERALTWQTTDQQGQAIVRERNWITFKAGEIRVCASCHGVNHRDQANFPAPINQPEALRELIRRWKLAR</sequence>
<comment type="caution">
    <text evidence="2">The sequence shown here is derived from an EMBL/GenBank/DDBJ whole genome shotgun (WGS) entry which is preliminary data.</text>
</comment>
<evidence type="ECO:0000313" key="3">
    <source>
        <dbReference type="Proteomes" id="UP000680158"/>
    </source>
</evidence>
<dbReference type="InterPro" id="IPR040698">
    <property type="entry name" value="HZS_alpha_mid"/>
</dbReference>
<protein>
    <recommendedName>
        <fullName evidence="1">Hydrazine synthase alpha subunit middle domain-containing protein</fullName>
    </recommendedName>
</protein>
<dbReference type="EMBL" id="JAGSPM010000003">
    <property type="protein sequence ID" value="MBR7746066.1"/>
    <property type="molecule type" value="Genomic_DNA"/>
</dbReference>
<accession>A0A941DDE2</accession>
<evidence type="ECO:0000259" key="1">
    <source>
        <dbReference type="Pfam" id="PF18582"/>
    </source>
</evidence>
<keyword evidence="3" id="KW-1185">Reference proteome</keyword>
<name>A0A941DDE2_9BURK</name>
<reference evidence="2 3" key="1">
    <citation type="submission" date="2021-04" db="EMBL/GenBank/DDBJ databases">
        <title>novel species isolated from subtropical streams in China.</title>
        <authorList>
            <person name="Lu H."/>
        </authorList>
    </citation>
    <scope>NUCLEOTIDE SEQUENCE [LARGE SCALE GENOMIC DNA]</scope>
    <source>
        <strain evidence="2 3">BYS107W</strain>
    </source>
</reference>
<dbReference type="Pfam" id="PF18582">
    <property type="entry name" value="HZS_alpha"/>
    <property type="match status" value="1"/>
</dbReference>
<proteinExistence type="predicted"/>